<dbReference type="RefSeq" id="WP_017981494.1">
    <property type="nucleotide sequence ID" value="NZ_AQUL01000001.1"/>
</dbReference>
<dbReference type="OrthoDB" id="3682126at2"/>
<proteinExistence type="predicted"/>
<sequence length="174" mass="19174">MTDPVPNLGNDATATLFDAIDFAVENAETTESGFVPFVLAVLPDGEKVATRYVDSEENFTVEGSVALARQDLAAADPLPRHVALAWDGFLTLDEDRTEAVFVDAYEQGRPEGVRFAQRYYRTSDGLEMIGNPLLLSHRPEPMLPRPAGPGGTGRMAAFARIQEMVDRRRQEEPH</sequence>
<gene>
    <name evidence="1" type="ORF">AMETH_2186</name>
</gene>
<organism evidence="1 2">
    <name type="scientific">Amycolatopsis methanolica 239</name>
    <dbReference type="NCBI Taxonomy" id="1068978"/>
    <lineage>
        <taxon>Bacteria</taxon>
        <taxon>Bacillati</taxon>
        <taxon>Actinomycetota</taxon>
        <taxon>Actinomycetes</taxon>
        <taxon>Pseudonocardiales</taxon>
        <taxon>Pseudonocardiaceae</taxon>
        <taxon>Amycolatopsis</taxon>
        <taxon>Amycolatopsis methanolica group</taxon>
    </lineage>
</organism>
<protein>
    <submittedName>
        <fullName evidence="1">Uncharacterized protein</fullName>
    </submittedName>
</protein>
<evidence type="ECO:0000313" key="2">
    <source>
        <dbReference type="Proteomes" id="UP000062973"/>
    </source>
</evidence>
<dbReference type="KEGG" id="amq:AMETH_2186"/>
<evidence type="ECO:0000313" key="1">
    <source>
        <dbReference type="EMBL" id="AIJ22278.1"/>
    </source>
</evidence>
<dbReference type="PATRIC" id="fig|1068978.7.peg.2325"/>
<reference evidence="1 2" key="1">
    <citation type="submission" date="2014-07" db="EMBL/GenBank/DDBJ databases">
        <title>Whole Genome Sequence of the Amycolatopsis methanolica 239.</title>
        <authorList>
            <person name="Tang B."/>
        </authorList>
    </citation>
    <scope>NUCLEOTIDE SEQUENCE [LARGE SCALE GENOMIC DNA]</scope>
    <source>
        <strain evidence="1 2">239</strain>
    </source>
</reference>
<dbReference type="AlphaFoldDB" id="A0A076MN52"/>
<dbReference type="Proteomes" id="UP000062973">
    <property type="component" value="Chromosome"/>
</dbReference>
<dbReference type="eggNOG" id="ENOG502ZDFY">
    <property type="taxonomic scope" value="Bacteria"/>
</dbReference>
<dbReference type="HOGENOM" id="CLU_1536912_0_0_11"/>
<dbReference type="EMBL" id="CP009110">
    <property type="protein sequence ID" value="AIJ22278.1"/>
    <property type="molecule type" value="Genomic_DNA"/>
</dbReference>
<name>A0A076MN52_AMYME</name>
<keyword evidence="2" id="KW-1185">Reference proteome</keyword>
<accession>A0A076MN52</accession>
<dbReference type="STRING" id="1068978.AMETH_2186"/>